<dbReference type="EMBL" id="JAKMXF010000310">
    <property type="protein sequence ID" value="KAI6650557.1"/>
    <property type="molecule type" value="Genomic_DNA"/>
</dbReference>
<evidence type="ECO:0000313" key="1">
    <source>
        <dbReference type="EMBL" id="KAI6650557.1"/>
    </source>
</evidence>
<accession>A0AAV7JP62</accession>
<evidence type="ECO:0000313" key="2">
    <source>
        <dbReference type="Proteomes" id="UP001165289"/>
    </source>
</evidence>
<name>A0AAV7JP62_9METZ</name>
<proteinExistence type="predicted"/>
<reference evidence="1 2" key="1">
    <citation type="journal article" date="2023" name="BMC Biol.">
        <title>The compact genome of the sponge Oopsacas minuta (Hexactinellida) is lacking key metazoan core genes.</title>
        <authorList>
            <person name="Santini S."/>
            <person name="Schenkelaars Q."/>
            <person name="Jourda C."/>
            <person name="Duchesne M."/>
            <person name="Belahbib H."/>
            <person name="Rocher C."/>
            <person name="Selva M."/>
            <person name="Riesgo A."/>
            <person name="Vervoort M."/>
            <person name="Leys S.P."/>
            <person name="Kodjabachian L."/>
            <person name="Le Bivic A."/>
            <person name="Borchiellini C."/>
            <person name="Claverie J.M."/>
            <person name="Renard E."/>
        </authorList>
    </citation>
    <scope>NUCLEOTIDE SEQUENCE [LARGE SCALE GENOMIC DNA]</scope>
    <source>
        <strain evidence="1">SPO-2</strain>
    </source>
</reference>
<dbReference type="AlphaFoldDB" id="A0AAV7JP62"/>
<keyword evidence="2" id="KW-1185">Reference proteome</keyword>
<comment type="caution">
    <text evidence="1">The sequence shown here is derived from an EMBL/GenBank/DDBJ whole genome shotgun (WGS) entry which is preliminary data.</text>
</comment>
<organism evidence="1 2">
    <name type="scientific">Oopsacas minuta</name>
    <dbReference type="NCBI Taxonomy" id="111878"/>
    <lineage>
        <taxon>Eukaryota</taxon>
        <taxon>Metazoa</taxon>
        <taxon>Porifera</taxon>
        <taxon>Hexactinellida</taxon>
        <taxon>Hexasterophora</taxon>
        <taxon>Lyssacinosida</taxon>
        <taxon>Leucopsacidae</taxon>
        <taxon>Oopsacas</taxon>
    </lineage>
</organism>
<sequence>MTELTTVPAVRCHFVCLLLTSTDHLSQKLHSSSVDGYGDFRITVSQNSTNYHIYSTRISLTNWPFDAQCRILFEIPTITPVINDDTQLRVLFPSFRYFLVNLQPAEEHITSLFYEKVGLI</sequence>
<gene>
    <name evidence="1" type="ORF">LOD99_7607</name>
</gene>
<protein>
    <submittedName>
        <fullName evidence="1">Uncharacterized protein</fullName>
    </submittedName>
</protein>
<dbReference type="Proteomes" id="UP001165289">
    <property type="component" value="Unassembled WGS sequence"/>
</dbReference>